<dbReference type="InterPro" id="IPR011453">
    <property type="entry name" value="DUF1559"/>
</dbReference>
<dbReference type="InterPro" id="IPR027558">
    <property type="entry name" value="Pre_pil_HX9DG_C"/>
</dbReference>
<dbReference type="InterPro" id="IPR012902">
    <property type="entry name" value="N_methyl_site"/>
</dbReference>
<dbReference type="PANTHER" id="PTHR30093">
    <property type="entry name" value="GENERAL SECRETION PATHWAY PROTEIN G"/>
    <property type="match status" value="1"/>
</dbReference>
<dbReference type="PANTHER" id="PTHR30093:SF2">
    <property type="entry name" value="TYPE II SECRETION SYSTEM PROTEIN H"/>
    <property type="match status" value="1"/>
</dbReference>
<dbReference type="STRING" id="530564.Psta_2987"/>
<dbReference type="SUPFAM" id="SSF54523">
    <property type="entry name" value="Pili subunits"/>
    <property type="match status" value="1"/>
</dbReference>
<dbReference type="Proteomes" id="UP000001887">
    <property type="component" value="Chromosome"/>
</dbReference>
<feature type="domain" description="DUF1559" evidence="1">
    <location>
        <begin position="34"/>
        <end position="275"/>
    </location>
</feature>
<dbReference type="NCBIfam" id="TIGR04294">
    <property type="entry name" value="pre_pil_HX9DG"/>
    <property type="match status" value="1"/>
</dbReference>
<evidence type="ECO:0000313" key="3">
    <source>
        <dbReference type="Proteomes" id="UP000001887"/>
    </source>
</evidence>
<dbReference type="AlphaFoldDB" id="D2R9A2"/>
<proteinExistence type="predicted"/>
<dbReference type="HOGENOM" id="CLU_041661_0_0_0"/>
<keyword evidence="3" id="KW-1185">Reference proteome</keyword>
<gene>
    <name evidence="2" type="ordered locus">Psta_2987</name>
</gene>
<name>D2R9A2_PIRSD</name>
<dbReference type="KEGG" id="psl:Psta_2987"/>
<dbReference type="Gene3D" id="3.30.700.10">
    <property type="entry name" value="Glycoprotein, Type 4 Pilin"/>
    <property type="match status" value="1"/>
</dbReference>
<dbReference type="InterPro" id="IPR045584">
    <property type="entry name" value="Pilin-like"/>
</dbReference>
<accession>D2R9A2</accession>
<reference evidence="2 3" key="1">
    <citation type="journal article" date="2009" name="Stand. Genomic Sci.">
        <title>Complete genome sequence of Pirellula staleyi type strain (ATCC 27377).</title>
        <authorList>
            <person name="Clum A."/>
            <person name="Tindall B.J."/>
            <person name="Sikorski J."/>
            <person name="Ivanova N."/>
            <person name="Mavrommatis K."/>
            <person name="Lucas S."/>
            <person name="Glavina del Rio T."/>
            <person name="Nolan M."/>
            <person name="Chen F."/>
            <person name="Tice H."/>
            <person name="Pitluck S."/>
            <person name="Cheng J.F."/>
            <person name="Chertkov O."/>
            <person name="Brettin T."/>
            <person name="Han C."/>
            <person name="Detter J.C."/>
            <person name="Kuske C."/>
            <person name="Bruce D."/>
            <person name="Goodwin L."/>
            <person name="Ovchinikova G."/>
            <person name="Pati A."/>
            <person name="Mikhailova N."/>
            <person name="Chen A."/>
            <person name="Palaniappan K."/>
            <person name="Land M."/>
            <person name="Hauser L."/>
            <person name="Chang Y.J."/>
            <person name="Jeffries C.D."/>
            <person name="Chain P."/>
            <person name="Rohde M."/>
            <person name="Goker M."/>
            <person name="Bristow J."/>
            <person name="Eisen J.A."/>
            <person name="Markowitz V."/>
            <person name="Hugenholtz P."/>
            <person name="Kyrpides N.C."/>
            <person name="Klenk H.P."/>
            <person name="Lapidus A."/>
        </authorList>
    </citation>
    <scope>NUCLEOTIDE SEQUENCE [LARGE SCALE GENOMIC DNA]</scope>
    <source>
        <strain evidence="3">ATCC 27377 / DSM 6068 / ICPB 4128</strain>
    </source>
</reference>
<dbReference type="NCBIfam" id="TIGR02532">
    <property type="entry name" value="IV_pilin_GFxxxE"/>
    <property type="match status" value="1"/>
</dbReference>
<protein>
    <recommendedName>
        <fullName evidence="1">DUF1559 domain-containing protein</fullName>
    </recommendedName>
</protein>
<dbReference type="eggNOG" id="COG2165">
    <property type="taxonomic scope" value="Bacteria"/>
</dbReference>
<dbReference type="EMBL" id="CP001848">
    <property type="protein sequence ID" value="ADB17652.1"/>
    <property type="molecule type" value="Genomic_DNA"/>
</dbReference>
<evidence type="ECO:0000259" key="1">
    <source>
        <dbReference type="Pfam" id="PF07596"/>
    </source>
</evidence>
<dbReference type="Pfam" id="PF07963">
    <property type="entry name" value="N_methyl"/>
    <property type="match status" value="1"/>
</dbReference>
<sequence precursor="true">MRKGLLRPAFTLVELLVVIAIIGVLVALLLPAVQAAREAAARMRCSNNLKQMALAMHNHHDIHGYFPGAGSDGPNKDCCNANIRQGWTWMFHLTPFMEQKNVYDLPDDTAGNTQVAKTAIPIFYCPSRRQPTVYSNGARSDYAGNGGQSMAAEGLQGVMVRQWKSPSTSKAANAPVEQFRRMADLVDGTSQTLMIAEKQVHVTTLGSAGGDNEIWNNSGWDQDHIRLAEAVPQPDSKHPTSASSTFWSVRFGSSHPNVFNAALCDGSVRNITYTITSDNWSRLMLINDGQPLSEF</sequence>
<dbReference type="Pfam" id="PF07596">
    <property type="entry name" value="SBP_bac_10"/>
    <property type="match status" value="1"/>
</dbReference>
<organism evidence="2 3">
    <name type="scientific">Pirellula staleyi (strain ATCC 27377 / DSM 6068 / ICPB 4128)</name>
    <name type="common">Pirella staleyi</name>
    <dbReference type="NCBI Taxonomy" id="530564"/>
    <lineage>
        <taxon>Bacteria</taxon>
        <taxon>Pseudomonadati</taxon>
        <taxon>Planctomycetota</taxon>
        <taxon>Planctomycetia</taxon>
        <taxon>Pirellulales</taxon>
        <taxon>Pirellulaceae</taxon>
        <taxon>Pirellula</taxon>
    </lineage>
</organism>
<evidence type="ECO:0000313" key="2">
    <source>
        <dbReference type="EMBL" id="ADB17652.1"/>
    </source>
</evidence>
<dbReference type="OrthoDB" id="255848at2"/>